<dbReference type="AlphaFoldDB" id="A0A1I5VVS0"/>
<organism evidence="1 2">
    <name type="scientific">Butyrivibrio proteoclasticus</name>
    <dbReference type="NCBI Taxonomy" id="43305"/>
    <lineage>
        <taxon>Bacteria</taxon>
        <taxon>Bacillati</taxon>
        <taxon>Bacillota</taxon>
        <taxon>Clostridia</taxon>
        <taxon>Lachnospirales</taxon>
        <taxon>Lachnospiraceae</taxon>
        <taxon>Butyrivibrio</taxon>
    </lineage>
</organism>
<gene>
    <name evidence="1" type="ORF">SAMN04487928_11944</name>
</gene>
<evidence type="ECO:0000313" key="1">
    <source>
        <dbReference type="EMBL" id="SFQ11575.1"/>
    </source>
</evidence>
<evidence type="ECO:0000313" key="2">
    <source>
        <dbReference type="Proteomes" id="UP000182624"/>
    </source>
</evidence>
<keyword evidence="2" id="KW-1185">Reference proteome</keyword>
<protein>
    <submittedName>
        <fullName evidence="1">Uncharacterized protein</fullName>
    </submittedName>
</protein>
<dbReference type="EMBL" id="FOXO01000019">
    <property type="protein sequence ID" value="SFQ11575.1"/>
    <property type="molecule type" value="Genomic_DNA"/>
</dbReference>
<name>A0A1I5VVS0_9FIRM</name>
<proteinExistence type="predicted"/>
<dbReference type="Proteomes" id="UP000182624">
    <property type="component" value="Unassembled WGS sequence"/>
</dbReference>
<dbReference type="RefSeq" id="WP_074889298.1">
    <property type="nucleotide sequence ID" value="NZ_FOXO01000019.1"/>
</dbReference>
<sequence length="109" mass="12989">MSLINENDLTVIINYINRVEKKEIFKQIDKNAESYYQECKSDNNLVYIEEKTIDCFKQMVTSDRDEDNLELVNILLKISFKYHLSKEHSSFNRMDSNTKGKMPDYIYAM</sequence>
<reference evidence="2" key="1">
    <citation type="submission" date="2016-10" db="EMBL/GenBank/DDBJ databases">
        <authorList>
            <person name="Varghese N."/>
            <person name="Submissions S."/>
        </authorList>
    </citation>
    <scope>NUCLEOTIDE SEQUENCE [LARGE SCALE GENOMIC DNA]</scope>
    <source>
        <strain evidence="2">P18</strain>
    </source>
</reference>
<accession>A0A1I5VVS0</accession>